<comment type="caution">
    <text evidence="2">The sequence shown here is derived from an EMBL/GenBank/DDBJ whole genome shotgun (WGS) entry which is preliminary data.</text>
</comment>
<sequence>MSTLIAVQALLSTISGVLMSQMSFVGKVGISLIYREYGLFRLWWKTALLLFALQLALIFILWLVRRISGRRLSVAIILFFLLVALTGAYFTYIDFTTTSHRLMKANFHVGGYLTWVAWLLTCFYFLVACTRSTRASTTTDDTYMQEAKQKKDQPPTD</sequence>
<feature type="transmembrane region" description="Helical" evidence="1">
    <location>
        <begin position="112"/>
        <end position="129"/>
    </location>
</feature>
<evidence type="ECO:0008006" key="4">
    <source>
        <dbReference type="Google" id="ProtNLM"/>
    </source>
</evidence>
<evidence type="ECO:0000256" key="1">
    <source>
        <dbReference type="SAM" id="Phobius"/>
    </source>
</evidence>
<feature type="transmembrane region" description="Helical" evidence="1">
    <location>
        <begin position="71"/>
        <end position="92"/>
    </location>
</feature>
<organism evidence="2 3">
    <name type="scientific">Parapedobacter deserti</name>
    <dbReference type="NCBI Taxonomy" id="1912957"/>
    <lineage>
        <taxon>Bacteria</taxon>
        <taxon>Pseudomonadati</taxon>
        <taxon>Bacteroidota</taxon>
        <taxon>Sphingobacteriia</taxon>
        <taxon>Sphingobacteriales</taxon>
        <taxon>Sphingobacteriaceae</taxon>
        <taxon>Parapedobacter</taxon>
    </lineage>
</organism>
<gene>
    <name evidence="2" type="ORF">ACFOET_09155</name>
</gene>
<evidence type="ECO:0000313" key="2">
    <source>
        <dbReference type="EMBL" id="MFC3197779.1"/>
    </source>
</evidence>
<protein>
    <recommendedName>
        <fullName evidence="4">Cytochrome d ubiquinol oxidase subunit II</fullName>
    </recommendedName>
</protein>
<feature type="transmembrane region" description="Helical" evidence="1">
    <location>
        <begin position="43"/>
        <end position="64"/>
    </location>
</feature>
<keyword evidence="3" id="KW-1185">Reference proteome</keyword>
<dbReference type="EMBL" id="JBHRTA010000030">
    <property type="protein sequence ID" value="MFC3197779.1"/>
    <property type="molecule type" value="Genomic_DNA"/>
</dbReference>
<accession>A0ABV7JI47</accession>
<proteinExistence type="predicted"/>
<keyword evidence="1" id="KW-0812">Transmembrane</keyword>
<reference evidence="3" key="1">
    <citation type="journal article" date="2019" name="Int. J. Syst. Evol. Microbiol.">
        <title>The Global Catalogue of Microorganisms (GCM) 10K type strain sequencing project: providing services to taxonomists for standard genome sequencing and annotation.</title>
        <authorList>
            <consortium name="The Broad Institute Genomics Platform"/>
            <consortium name="The Broad Institute Genome Sequencing Center for Infectious Disease"/>
            <person name="Wu L."/>
            <person name="Ma J."/>
        </authorList>
    </citation>
    <scope>NUCLEOTIDE SEQUENCE [LARGE SCALE GENOMIC DNA]</scope>
    <source>
        <strain evidence="3">KCTC 52416</strain>
    </source>
</reference>
<dbReference type="RefSeq" id="WP_379021796.1">
    <property type="nucleotide sequence ID" value="NZ_JBHRTA010000030.1"/>
</dbReference>
<keyword evidence="1" id="KW-0472">Membrane</keyword>
<name>A0ABV7JI47_9SPHI</name>
<keyword evidence="1" id="KW-1133">Transmembrane helix</keyword>
<dbReference type="Proteomes" id="UP001595526">
    <property type="component" value="Unassembled WGS sequence"/>
</dbReference>
<evidence type="ECO:0000313" key="3">
    <source>
        <dbReference type="Proteomes" id="UP001595526"/>
    </source>
</evidence>